<reference evidence="9 10" key="1">
    <citation type="submission" date="2018-11" db="EMBL/GenBank/DDBJ databases">
        <authorList>
            <consortium name="Pathogen Informatics"/>
        </authorList>
    </citation>
    <scope>NUCLEOTIDE SEQUENCE [LARGE SCALE GENOMIC DNA]</scope>
</reference>
<dbReference type="PRINTS" id="PR00205">
    <property type="entry name" value="CADHERIN"/>
</dbReference>
<dbReference type="GO" id="GO:0005509">
    <property type="term" value="F:calcium ion binding"/>
    <property type="evidence" value="ECO:0007669"/>
    <property type="project" value="UniProtKB-UniRule"/>
</dbReference>
<dbReference type="Gene3D" id="2.60.40.60">
    <property type="entry name" value="Cadherins"/>
    <property type="match status" value="2"/>
</dbReference>
<dbReference type="PROSITE" id="PS50268">
    <property type="entry name" value="CADHERIN_2"/>
    <property type="match status" value="2"/>
</dbReference>
<evidence type="ECO:0000256" key="2">
    <source>
        <dbReference type="ARBA" id="ARBA00022692"/>
    </source>
</evidence>
<dbReference type="SMART" id="SM00112">
    <property type="entry name" value="CA"/>
    <property type="match status" value="2"/>
</dbReference>
<gene>
    <name evidence="9" type="ORF">CGOC_LOCUS9856</name>
</gene>
<evidence type="ECO:0000256" key="7">
    <source>
        <dbReference type="PROSITE-ProRule" id="PRU00043"/>
    </source>
</evidence>
<keyword evidence="3" id="KW-0677">Repeat</keyword>
<keyword evidence="10" id="KW-1185">Reference proteome</keyword>
<evidence type="ECO:0000256" key="6">
    <source>
        <dbReference type="ARBA" id="ARBA00023136"/>
    </source>
</evidence>
<keyword evidence="4 7" id="KW-0106">Calcium</keyword>
<accession>A0A3P7ME45</accession>
<dbReference type="InterPro" id="IPR020894">
    <property type="entry name" value="Cadherin_CS"/>
</dbReference>
<organism evidence="9 10">
    <name type="scientific">Cylicostephanus goldi</name>
    <name type="common">Nematode worm</name>
    <dbReference type="NCBI Taxonomy" id="71465"/>
    <lineage>
        <taxon>Eukaryota</taxon>
        <taxon>Metazoa</taxon>
        <taxon>Ecdysozoa</taxon>
        <taxon>Nematoda</taxon>
        <taxon>Chromadorea</taxon>
        <taxon>Rhabditida</taxon>
        <taxon>Rhabditina</taxon>
        <taxon>Rhabditomorpha</taxon>
        <taxon>Strongyloidea</taxon>
        <taxon>Strongylidae</taxon>
        <taxon>Cylicostephanus</taxon>
    </lineage>
</organism>
<protein>
    <recommendedName>
        <fullName evidence="8">Cadherin domain-containing protein</fullName>
    </recommendedName>
</protein>
<keyword evidence="2" id="KW-0812">Transmembrane</keyword>
<dbReference type="AlphaFoldDB" id="A0A3P7ME45"/>
<sequence>MPPATYQYILTGPGATIFAVDQRGYLYLNVPTIDADPPNPSSYRLNVQAREVDTTPIRSSEPVTIIIHVLDANDNPPQFELPIYTVNVTSFGDERPVVKVVASDPDSGSYGEIQYRIIQITNGGEGKFRYDASTNMLNAVGDLTPGERYQIVIEAEDGGGRKSQAIVVVLATHTMFSLASIAPLPGMETFVPHPAAYMTTTVPASASAGRISKKSIYRLIQLASENCLFICYFRTR</sequence>
<dbReference type="InterPro" id="IPR002126">
    <property type="entry name" value="Cadherin-like_dom"/>
</dbReference>
<dbReference type="SUPFAM" id="SSF49313">
    <property type="entry name" value="Cadherin-like"/>
    <property type="match status" value="2"/>
</dbReference>
<proteinExistence type="predicted"/>
<dbReference type="PANTHER" id="PTHR24026">
    <property type="entry name" value="FAT ATYPICAL CADHERIN-RELATED"/>
    <property type="match status" value="1"/>
</dbReference>
<evidence type="ECO:0000256" key="4">
    <source>
        <dbReference type="ARBA" id="ARBA00022837"/>
    </source>
</evidence>
<feature type="domain" description="Cadherin" evidence="8">
    <location>
        <begin position="5"/>
        <end position="79"/>
    </location>
</feature>
<evidence type="ECO:0000313" key="10">
    <source>
        <dbReference type="Proteomes" id="UP000271889"/>
    </source>
</evidence>
<comment type="subcellular location">
    <subcellularLocation>
        <location evidence="1">Membrane</location>
    </subcellularLocation>
</comment>
<feature type="domain" description="Cadherin" evidence="8">
    <location>
        <begin position="97"/>
        <end position="185"/>
    </location>
</feature>
<evidence type="ECO:0000256" key="3">
    <source>
        <dbReference type="ARBA" id="ARBA00022737"/>
    </source>
</evidence>
<evidence type="ECO:0000259" key="8">
    <source>
        <dbReference type="PROSITE" id="PS50268"/>
    </source>
</evidence>
<keyword evidence="5" id="KW-1133">Transmembrane helix</keyword>
<evidence type="ECO:0000256" key="1">
    <source>
        <dbReference type="ARBA" id="ARBA00004370"/>
    </source>
</evidence>
<keyword evidence="6" id="KW-0472">Membrane</keyword>
<dbReference type="CDD" id="cd11304">
    <property type="entry name" value="Cadherin_repeat"/>
    <property type="match status" value="2"/>
</dbReference>
<dbReference type="EMBL" id="UYRV01108643">
    <property type="protein sequence ID" value="VDN24530.1"/>
    <property type="molecule type" value="Genomic_DNA"/>
</dbReference>
<name>A0A3P7ME45_CYLGO</name>
<dbReference type="InterPro" id="IPR015919">
    <property type="entry name" value="Cadherin-like_sf"/>
</dbReference>
<dbReference type="GO" id="GO:0005886">
    <property type="term" value="C:plasma membrane"/>
    <property type="evidence" value="ECO:0007669"/>
    <property type="project" value="UniProtKB-SubCell"/>
</dbReference>
<dbReference type="PANTHER" id="PTHR24026:SF126">
    <property type="entry name" value="PROTOCADHERIN FAT 4"/>
    <property type="match status" value="1"/>
</dbReference>
<dbReference type="OrthoDB" id="6252479at2759"/>
<evidence type="ECO:0000313" key="9">
    <source>
        <dbReference type="EMBL" id="VDN24530.1"/>
    </source>
</evidence>
<dbReference type="Proteomes" id="UP000271889">
    <property type="component" value="Unassembled WGS sequence"/>
</dbReference>
<dbReference type="PROSITE" id="PS00232">
    <property type="entry name" value="CADHERIN_1"/>
    <property type="match status" value="1"/>
</dbReference>
<evidence type="ECO:0000256" key="5">
    <source>
        <dbReference type="ARBA" id="ARBA00022989"/>
    </source>
</evidence>
<dbReference type="GO" id="GO:0007156">
    <property type="term" value="P:homophilic cell adhesion via plasma membrane adhesion molecules"/>
    <property type="evidence" value="ECO:0007669"/>
    <property type="project" value="InterPro"/>
</dbReference>